<organism evidence="3 4">
    <name type="scientific">Anaerosacchariphilus polymeriproducens</name>
    <dbReference type="NCBI Taxonomy" id="1812858"/>
    <lineage>
        <taxon>Bacteria</taxon>
        <taxon>Bacillati</taxon>
        <taxon>Bacillota</taxon>
        <taxon>Clostridia</taxon>
        <taxon>Lachnospirales</taxon>
        <taxon>Lachnospiraceae</taxon>
        <taxon>Anaerosacchariphilus</taxon>
    </lineage>
</organism>
<proteinExistence type="predicted"/>
<comment type="caution">
    <text evidence="3">The sequence shown here is derived from an EMBL/GenBank/DDBJ whole genome shotgun (WGS) entry which is preliminary data.</text>
</comment>
<dbReference type="Pfam" id="PF19909">
    <property type="entry name" value="DUF6382"/>
    <property type="match status" value="1"/>
</dbReference>
<keyword evidence="4" id="KW-1185">Reference proteome</keyword>
<accession>A0A371AZV3</accession>
<protein>
    <recommendedName>
        <fullName evidence="2">DUF6382 domain-containing protein</fullName>
    </recommendedName>
</protein>
<dbReference type="InterPro" id="IPR045962">
    <property type="entry name" value="DUF6382"/>
</dbReference>
<reference evidence="3 4" key="1">
    <citation type="submission" date="2018-07" db="EMBL/GenBank/DDBJ databases">
        <title>Anaerosacharophilus polymeroproducens gen. nov. sp. nov., an anaerobic bacterium isolated from salt field.</title>
        <authorList>
            <person name="Kim W."/>
            <person name="Yang S.-H."/>
            <person name="Oh J."/>
            <person name="Lee J.-H."/>
            <person name="Kwon K.K."/>
        </authorList>
    </citation>
    <scope>NUCLEOTIDE SEQUENCE [LARGE SCALE GENOMIC DNA]</scope>
    <source>
        <strain evidence="3 4">MCWD5</strain>
    </source>
</reference>
<gene>
    <name evidence="3" type="ORF">DWV06_00845</name>
</gene>
<dbReference type="AlphaFoldDB" id="A0A371AZV3"/>
<dbReference type="Proteomes" id="UP000255036">
    <property type="component" value="Unassembled WGS sequence"/>
</dbReference>
<keyword evidence="1" id="KW-0812">Transmembrane</keyword>
<feature type="transmembrane region" description="Helical" evidence="1">
    <location>
        <begin position="212"/>
        <end position="233"/>
    </location>
</feature>
<keyword evidence="1" id="KW-1133">Transmembrane helix</keyword>
<evidence type="ECO:0000313" key="3">
    <source>
        <dbReference type="EMBL" id="RDU25079.1"/>
    </source>
</evidence>
<dbReference type="EMBL" id="QRCT01000007">
    <property type="protein sequence ID" value="RDU25079.1"/>
    <property type="molecule type" value="Genomic_DNA"/>
</dbReference>
<evidence type="ECO:0000259" key="2">
    <source>
        <dbReference type="Pfam" id="PF19909"/>
    </source>
</evidence>
<sequence>MELELEYKNDLSECSFTLNEKNYINNPYKLIMLEKNQIPGLLPVRILLVDQYTQFRYNVKNKNTLASELKKHKVSYDMLEKLRKGLLNIAQCLSEYLLDIGDLIINIDFIYIEYETKNVFFCYFPGNKVDSTIEIRNLMELIIKEIDHTDEKAMFLGYQMYDLVTKTNFILQDLLMLIPSDKNQDHLKPKSESKVKKEEVEYLNNYKRNIKFIVKFIVTSIIVFVSILFYLVIRGVPNIL</sequence>
<name>A0A371AZV3_9FIRM</name>
<feature type="domain" description="DUF6382" evidence="2">
    <location>
        <begin position="7"/>
        <end position="169"/>
    </location>
</feature>
<keyword evidence="1" id="KW-0472">Membrane</keyword>
<dbReference type="RefSeq" id="WP_115480287.1">
    <property type="nucleotide sequence ID" value="NZ_QRCT01000007.1"/>
</dbReference>
<dbReference type="OrthoDB" id="9783862at2"/>
<evidence type="ECO:0000256" key="1">
    <source>
        <dbReference type="SAM" id="Phobius"/>
    </source>
</evidence>
<evidence type="ECO:0000313" key="4">
    <source>
        <dbReference type="Proteomes" id="UP000255036"/>
    </source>
</evidence>